<dbReference type="InterPro" id="IPR036508">
    <property type="entry name" value="Chitin-bd_dom_sf"/>
</dbReference>
<dbReference type="PROSITE" id="PS50940">
    <property type="entry name" value="CHIT_BIND_II"/>
    <property type="match status" value="2"/>
</dbReference>
<dbReference type="AlphaFoldDB" id="A0A7R8UHF6"/>
<dbReference type="InterPro" id="IPR002557">
    <property type="entry name" value="Chitin-bd_dom"/>
</dbReference>
<feature type="chain" id="PRO_5031510398" description="Chitin-binding type-2 domain-containing protein" evidence="1">
    <location>
        <begin position="18"/>
        <end position="140"/>
    </location>
</feature>
<dbReference type="OrthoDB" id="6020543at2759"/>
<evidence type="ECO:0000313" key="3">
    <source>
        <dbReference type="EMBL" id="CAD7080689.1"/>
    </source>
</evidence>
<dbReference type="SUPFAM" id="SSF57625">
    <property type="entry name" value="Invertebrate chitin-binding proteins"/>
    <property type="match status" value="2"/>
</dbReference>
<protein>
    <recommendedName>
        <fullName evidence="2">Chitin-binding type-2 domain-containing protein</fullName>
    </recommendedName>
</protein>
<reference evidence="3 4" key="1">
    <citation type="submission" date="2020-11" db="EMBL/GenBank/DDBJ databases">
        <authorList>
            <person name="Wallbank WR R."/>
            <person name="Pardo Diaz C."/>
            <person name="Kozak K."/>
            <person name="Martin S."/>
            <person name="Jiggins C."/>
            <person name="Moest M."/>
            <person name="Warren A I."/>
            <person name="Generalovic N T."/>
            <person name="Byers J.R.P. K."/>
            <person name="Montejo-Kovacevich G."/>
            <person name="Yen C E."/>
        </authorList>
    </citation>
    <scope>NUCLEOTIDE SEQUENCE [LARGE SCALE GENOMIC DNA]</scope>
</reference>
<keyword evidence="4" id="KW-1185">Reference proteome</keyword>
<keyword evidence="1" id="KW-0732">Signal</keyword>
<accession>A0A7R8UHF6</accession>
<evidence type="ECO:0000313" key="4">
    <source>
        <dbReference type="Proteomes" id="UP000594454"/>
    </source>
</evidence>
<feature type="domain" description="Chitin-binding type-2" evidence="2">
    <location>
        <begin position="20"/>
        <end position="74"/>
    </location>
</feature>
<dbReference type="EMBL" id="LR899010">
    <property type="protein sequence ID" value="CAD7080689.1"/>
    <property type="molecule type" value="Genomic_DNA"/>
</dbReference>
<feature type="signal peptide" evidence="1">
    <location>
        <begin position="1"/>
        <end position="17"/>
    </location>
</feature>
<sequence length="140" mass="15412">MRGVVFILLSTIAYSYGDNILGCGTMPHGSVLPHADCYKFYYCYNGVTSILQCPVYYKFISASGKCEYSPDCVQDTDPAVPPISSYNPCTTATNGSNQPHESSCKYYYYCTKGIGILQSCPDGWGFKKDEQLCVKGHSCL</sequence>
<dbReference type="GO" id="GO:0008061">
    <property type="term" value="F:chitin binding"/>
    <property type="evidence" value="ECO:0007669"/>
    <property type="project" value="InterPro"/>
</dbReference>
<dbReference type="SMART" id="SM00494">
    <property type="entry name" value="ChtBD2"/>
    <property type="match status" value="2"/>
</dbReference>
<dbReference type="OMA" id="QPHESSC"/>
<dbReference type="Gene3D" id="2.170.140.10">
    <property type="entry name" value="Chitin binding domain"/>
    <property type="match status" value="2"/>
</dbReference>
<gene>
    <name evidence="3" type="ORF">HERILL_LOCUS3832</name>
</gene>
<proteinExistence type="predicted"/>
<evidence type="ECO:0000259" key="2">
    <source>
        <dbReference type="PROSITE" id="PS50940"/>
    </source>
</evidence>
<dbReference type="GO" id="GO:0005576">
    <property type="term" value="C:extracellular region"/>
    <property type="evidence" value="ECO:0007669"/>
    <property type="project" value="InterPro"/>
</dbReference>
<name>A0A7R8UHF6_HERIL</name>
<evidence type="ECO:0000256" key="1">
    <source>
        <dbReference type="SAM" id="SignalP"/>
    </source>
</evidence>
<dbReference type="Proteomes" id="UP000594454">
    <property type="component" value="Chromosome 2"/>
</dbReference>
<dbReference type="InParanoid" id="A0A7R8UHF6"/>
<feature type="domain" description="Chitin-binding type-2" evidence="2">
    <location>
        <begin position="86"/>
        <end position="140"/>
    </location>
</feature>
<dbReference type="Pfam" id="PF01607">
    <property type="entry name" value="CBM_14"/>
    <property type="match status" value="2"/>
</dbReference>
<organism evidence="3 4">
    <name type="scientific">Hermetia illucens</name>
    <name type="common">Black soldier fly</name>
    <dbReference type="NCBI Taxonomy" id="343691"/>
    <lineage>
        <taxon>Eukaryota</taxon>
        <taxon>Metazoa</taxon>
        <taxon>Ecdysozoa</taxon>
        <taxon>Arthropoda</taxon>
        <taxon>Hexapoda</taxon>
        <taxon>Insecta</taxon>
        <taxon>Pterygota</taxon>
        <taxon>Neoptera</taxon>
        <taxon>Endopterygota</taxon>
        <taxon>Diptera</taxon>
        <taxon>Brachycera</taxon>
        <taxon>Stratiomyomorpha</taxon>
        <taxon>Stratiomyidae</taxon>
        <taxon>Hermetiinae</taxon>
        <taxon>Hermetia</taxon>
    </lineage>
</organism>